<sequence length="157" mass="17448">MNFLQKLSCFHRHEPREIAHPYRDTLPPPRAVLIPMKTPSRFPTNVSRDAEAFALRTRVASQAPQIPPDLFTNPTVRVLWPSPELERDGPPWTGVGDKDLPKSPRSWLTTASDESAGSAVLGAEKESKRTLGGDLRVLPSVKGSMQYKHGKSGYHAR</sequence>
<proteinExistence type="predicted"/>
<dbReference type="Proteomes" id="UP000016933">
    <property type="component" value="Unassembled WGS sequence"/>
</dbReference>
<dbReference type="OMA" id="KSGYHAR"/>
<feature type="compositionally biased region" description="Polar residues" evidence="1">
    <location>
        <begin position="106"/>
        <end position="115"/>
    </location>
</feature>
<protein>
    <submittedName>
        <fullName evidence="2">Uncharacterized protein</fullName>
    </submittedName>
</protein>
<evidence type="ECO:0000313" key="2">
    <source>
        <dbReference type="EMBL" id="EME45925.1"/>
    </source>
</evidence>
<name>N1PU91_DOTSN</name>
<evidence type="ECO:0000256" key="1">
    <source>
        <dbReference type="SAM" id="MobiDB-lite"/>
    </source>
</evidence>
<gene>
    <name evidence="2" type="ORF">DOTSEDRAFT_22047</name>
</gene>
<feature type="region of interest" description="Disordered" evidence="1">
    <location>
        <begin position="82"/>
        <end position="127"/>
    </location>
</feature>
<dbReference type="HOGENOM" id="CLU_1677847_0_0_1"/>
<dbReference type="AlphaFoldDB" id="N1PU91"/>
<dbReference type="OrthoDB" id="2922289at2759"/>
<organism evidence="2 3">
    <name type="scientific">Dothistroma septosporum (strain NZE10 / CBS 128990)</name>
    <name type="common">Red band needle blight fungus</name>
    <name type="synonym">Mycosphaerella pini</name>
    <dbReference type="NCBI Taxonomy" id="675120"/>
    <lineage>
        <taxon>Eukaryota</taxon>
        <taxon>Fungi</taxon>
        <taxon>Dikarya</taxon>
        <taxon>Ascomycota</taxon>
        <taxon>Pezizomycotina</taxon>
        <taxon>Dothideomycetes</taxon>
        <taxon>Dothideomycetidae</taxon>
        <taxon>Mycosphaerellales</taxon>
        <taxon>Mycosphaerellaceae</taxon>
        <taxon>Dothistroma</taxon>
    </lineage>
</organism>
<evidence type="ECO:0000313" key="3">
    <source>
        <dbReference type="Proteomes" id="UP000016933"/>
    </source>
</evidence>
<accession>N1PU91</accession>
<dbReference type="EMBL" id="KB446537">
    <property type="protein sequence ID" value="EME45925.1"/>
    <property type="molecule type" value="Genomic_DNA"/>
</dbReference>
<reference evidence="2 3" key="2">
    <citation type="journal article" date="2012" name="PLoS Pathog.">
        <title>Diverse lifestyles and strategies of plant pathogenesis encoded in the genomes of eighteen Dothideomycetes fungi.</title>
        <authorList>
            <person name="Ohm R.A."/>
            <person name="Feau N."/>
            <person name="Henrissat B."/>
            <person name="Schoch C.L."/>
            <person name="Horwitz B.A."/>
            <person name="Barry K.W."/>
            <person name="Condon B.J."/>
            <person name="Copeland A.C."/>
            <person name="Dhillon B."/>
            <person name="Glaser F."/>
            <person name="Hesse C.N."/>
            <person name="Kosti I."/>
            <person name="LaButti K."/>
            <person name="Lindquist E.A."/>
            <person name="Lucas S."/>
            <person name="Salamov A.A."/>
            <person name="Bradshaw R.E."/>
            <person name="Ciuffetti L."/>
            <person name="Hamelin R.C."/>
            <person name="Kema G.H.J."/>
            <person name="Lawrence C."/>
            <person name="Scott J.A."/>
            <person name="Spatafora J.W."/>
            <person name="Turgeon B.G."/>
            <person name="de Wit P.J.G.M."/>
            <person name="Zhong S."/>
            <person name="Goodwin S.B."/>
            <person name="Grigoriev I.V."/>
        </authorList>
    </citation>
    <scope>NUCLEOTIDE SEQUENCE [LARGE SCALE GENOMIC DNA]</scope>
    <source>
        <strain evidence="3">NZE10 / CBS 128990</strain>
    </source>
</reference>
<reference evidence="3" key="1">
    <citation type="journal article" date="2012" name="PLoS Genet.">
        <title>The genomes of the fungal plant pathogens Cladosporium fulvum and Dothistroma septosporum reveal adaptation to different hosts and lifestyles but also signatures of common ancestry.</title>
        <authorList>
            <person name="de Wit P.J.G.M."/>
            <person name="van der Burgt A."/>
            <person name="Oekmen B."/>
            <person name="Stergiopoulos I."/>
            <person name="Abd-Elsalam K.A."/>
            <person name="Aerts A.L."/>
            <person name="Bahkali A.H."/>
            <person name="Beenen H.G."/>
            <person name="Chettri P."/>
            <person name="Cox M.P."/>
            <person name="Datema E."/>
            <person name="de Vries R.P."/>
            <person name="Dhillon B."/>
            <person name="Ganley A.R."/>
            <person name="Griffiths S.A."/>
            <person name="Guo Y."/>
            <person name="Hamelin R.C."/>
            <person name="Henrissat B."/>
            <person name="Kabir M.S."/>
            <person name="Jashni M.K."/>
            <person name="Kema G."/>
            <person name="Klaubauf S."/>
            <person name="Lapidus A."/>
            <person name="Levasseur A."/>
            <person name="Lindquist E."/>
            <person name="Mehrabi R."/>
            <person name="Ohm R.A."/>
            <person name="Owen T.J."/>
            <person name="Salamov A."/>
            <person name="Schwelm A."/>
            <person name="Schijlen E."/>
            <person name="Sun H."/>
            <person name="van den Burg H.A."/>
            <person name="van Ham R.C.H.J."/>
            <person name="Zhang S."/>
            <person name="Goodwin S.B."/>
            <person name="Grigoriev I.V."/>
            <person name="Collemare J."/>
            <person name="Bradshaw R.E."/>
        </authorList>
    </citation>
    <scope>NUCLEOTIDE SEQUENCE [LARGE SCALE GENOMIC DNA]</scope>
    <source>
        <strain evidence="3">NZE10 / CBS 128990</strain>
    </source>
</reference>
<keyword evidence="3" id="KW-1185">Reference proteome</keyword>